<organism evidence="1 2">
    <name type="scientific">Teredinibacter turnerae (strain ATCC 39867 / T7901)</name>
    <dbReference type="NCBI Taxonomy" id="377629"/>
    <lineage>
        <taxon>Bacteria</taxon>
        <taxon>Pseudomonadati</taxon>
        <taxon>Pseudomonadota</taxon>
        <taxon>Gammaproteobacteria</taxon>
        <taxon>Cellvibrionales</taxon>
        <taxon>Cellvibrionaceae</taxon>
        <taxon>Teredinibacter</taxon>
    </lineage>
</organism>
<gene>
    <name evidence="1" type="ordered locus">TERTU_2275</name>
</gene>
<dbReference type="eggNOG" id="COG3306">
    <property type="taxonomic scope" value="Bacteria"/>
</dbReference>
<accession>C5BK31</accession>
<proteinExistence type="predicted"/>
<keyword evidence="2" id="KW-1185">Reference proteome</keyword>
<protein>
    <submittedName>
        <fullName evidence="1">Uncharacterized protein</fullName>
    </submittedName>
</protein>
<dbReference type="STRING" id="377629.TERTU_2275"/>
<evidence type="ECO:0000313" key="1">
    <source>
        <dbReference type="EMBL" id="ACR14036.1"/>
    </source>
</evidence>
<dbReference type="InterPro" id="IPR029044">
    <property type="entry name" value="Nucleotide-diphossugar_trans"/>
</dbReference>
<dbReference type="HOGENOM" id="CLU_1137576_0_0_6"/>
<dbReference type="KEGG" id="ttu:TERTU_2275"/>
<dbReference type="SUPFAM" id="SSF53448">
    <property type="entry name" value="Nucleotide-diphospho-sugar transferases"/>
    <property type="match status" value="1"/>
</dbReference>
<evidence type="ECO:0000313" key="2">
    <source>
        <dbReference type="Proteomes" id="UP000009080"/>
    </source>
</evidence>
<reference evidence="1 2" key="1">
    <citation type="journal article" date="2009" name="PLoS ONE">
        <title>The complete genome of Teredinibacter turnerae T7901: an intracellular endosymbiont of marine wood-boring bivalves (shipworms).</title>
        <authorList>
            <person name="Yang J.C."/>
            <person name="Madupu R."/>
            <person name="Durkin A.S."/>
            <person name="Ekborg N.A."/>
            <person name="Pedamallu C.S."/>
            <person name="Hostetler J.B."/>
            <person name="Radune D."/>
            <person name="Toms B.S."/>
            <person name="Henrissat B."/>
            <person name="Coutinho P.M."/>
            <person name="Schwarz S."/>
            <person name="Field L."/>
            <person name="Trindade-Silva A.E."/>
            <person name="Soares C.A.G."/>
            <person name="Elshahawi S."/>
            <person name="Hanora A."/>
            <person name="Schmidt E.W."/>
            <person name="Haygood M.G."/>
            <person name="Posfai J."/>
            <person name="Benner J."/>
            <person name="Madinger C."/>
            <person name="Nove J."/>
            <person name="Anton B."/>
            <person name="Chaudhary K."/>
            <person name="Foster J."/>
            <person name="Holman A."/>
            <person name="Kumar S."/>
            <person name="Lessard P.A."/>
            <person name="Luyten Y.A."/>
            <person name="Slatko B."/>
            <person name="Wood N."/>
            <person name="Wu B."/>
            <person name="Teplitski M."/>
            <person name="Mougous J.D."/>
            <person name="Ward N."/>
            <person name="Eisen J.A."/>
            <person name="Badger J.H."/>
            <person name="Distel D.L."/>
        </authorList>
    </citation>
    <scope>NUCLEOTIDE SEQUENCE [LARGE SCALE GENOMIC DNA]</scope>
    <source>
        <strain evidence="2">ATCC 39867 / T7901</strain>
    </source>
</reference>
<dbReference type="RefSeq" id="WP_015820151.1">
    <property type="nucleotide sequence ID" value="NC_012997.1"/>
</dbReference>
<dbReference type="AlphaFoldDB" id="C5BK31"/>
<name>C5BK31_TERTT</name>
<dbReference type="Proteomes" id="UP000009080">
    <property type="component" value="Chromosome"/>
</dbReference>
<dbReference type="EMBL" id="CP001614">
    <property type="protein sequence ID" value="ACR14036.1"/>
    <property type="molecule type" value="Genomic_DNA"/>
</dbReference>
<sequence>MSAENYSTIDVKSIRYISMPNNMGRRALLRLLLMRIPLKQTWIKGVSYQANSIEHRCTTERGVREYVEDLGERARVGIVGCWIAHNNALKSIKDKSGFTLVIEDDLIFRKDFIAAIQNTLRNYSEHFDIAFVDPNGDGPLAKDKIKEGIYNPNFQCYPAYWGAHCMLVRNSSVNNIIEMMSDCKVEDVDGFFICNPKIKTIAVYTHKARTIYFGSNVRGAKGFDRIKGYLNWLSFWLGLQRMRN</sequence>